<dbReference type="InterPro" id="IPR051207">
    <property type="entry name" value="ComplexI_NDUFA9_subunit"/>
</dbReference>
<dbReference type="PANTHER" id="PTHR12126:SF11">
    <property type="entry name" value="NADH DEHYDROGENASE [UBIQUINONE] 1 ALPHA SUBCOMPLEX SUBUNIT 9, MITOCHONDRIAL"/>
    <property type="match status" value="1"/>
</dbReference>
<protein>
    <submittedName>
        <fullName evidence="2">Nucleoside-diphosphate sugar epimerase</fullName>
    </submittedName>
</protein>
<dbReference type="Pfam" id="PF13460">
    <property type="entry name" value="NAD_binding_10"/>
    <property type="match status" value="1"/>
</dbReference>
<reference evidence="3" key="1">
    <citation type="journal article" date="2019" name="Int. J. Syst. Evol. Microbiol.">
        <title>The Global Catalogue of Microorganisms (GCM) 10K type strain sequencing project: providing services to taxonomists for standard genome sequencing and annotation.</title>
        <authorList>
            <consortium name="The Broad Institute Genomics Platform"/>
            <consortium name="The Broad Institute Genome Sequencing Center for Infectious Disease"/>
            <person name="Wu L."/>
            <person name="Ma J."/>
        </authorList>
    </citation>
    <scope>NUCLEOTIDE SEQUENCE [LARGE SCALE GENOMIC DNA]</scope>
    <source>
        <strain evidence="3">NBRC 106348</strain>
    </source>
</reference>
<accession>A0ABQ6I0F6</accession>
<gene>
    <name evidence="2" type="ORF">GCM10025864_19300</name>
</gene>
<organism evidence="2 3">
    <name type="scientific">Luteimicrobium album</name>
    <dbReference type="NCBI Taxonomy" id="1054550"/>
    <lineage>
        <taxon>Bacteria</taxon>
        <taxon>Bacillati</taxon>
        <taxon>Actinomycetota</taxon>
        <taxon>Actinomycetes</taxon>
        <taxon>Micrococcales</taxon>
        <taxon>Luteimicrobium</taxon>
    </lineage>
</organism>
<name>A0ABQ6I0F6_9MICO</name>
<dbReference type="PANTHER" id="PTHR12126">
    <property type="entry name" value="NADH-UBIQUINONE OXIDOREDUCTASE 39 KDA SUBUNIT-RELATED"/>
    <property type="match status" value="1"/>
</dbReference>
<comment type="caution">
    <text evidence="2">The sequence shown here is derived from an EMBL/GenBank/DDBJ whole genome shotgun (WGS) entry which is preliminary data.</text>
</comment>
<dbReference type="Proteomes" id="UP001157091">
    <property type="component" value="Unassembled WGS sequence"/>
</dbReference>
<sequence length="254" mass="26182">MRIAVAGGTGTLGRHVVDALQAAGHEPVSLNRSSGADLVRGDGLADLLRGADAVVDASSVSSTSAKASVAFFGAVTRNLLRAEREAGVAHHVAVSIVGAAKVRANYYAGKALQEELVMAEEGGWSLLRATQFHEFAAQLVEHGKVGPFQVVPTMRSQPIAAAEVAAELAAIAAGEPAGLVPDLAGPREERMADLVRRYLAARGRGGRVLEVPVPGAWGRGMRDGSLLPDAGARLGKQTFDEWLGDVAPGRAGAA</sequence>
<dbReference type="InterPro" id="IPR016040">
    <property type="entry name" value="NAD(P)-bd_dom"/>
</dbReference>
<dbReference type="Gene3D" id="3.40.50.720">
    <property type="entry name" value="NAD(P)-binding Rossmann-like Domain"/>
    <property type="match status" value="1"/>
</dbReference>
<evidence type="ECO:0000259" key="1">
    <source>
        <dbReference type="Pfam" id="PF13460"/>
    </source>
</evidence>
<evidence type="ECO:0000313" key="2">
    <source>
        <dbReference type="EMBL" id="GMA24171.1"/>
    </source>
</evidence>
<dbReference type="EMBL" id="BSUK01000001">
    <property type="protein sequence ID" value="GMA24171.1"/>
    <property type="molecule type" value="Genomic_DNA"/>
</dbReference>
<evidence type="ECO:0000313" key="3">
    <source>
        <dbReference type="Proteomes" id="UP001157091"/>
    </source>
</evidence>
<proteinExistence type="predicted"/>
<feature type="domain" description="NAD(P)-binding" evidence="1">
    <location>
        <begin position="7"/>
        <end position="172"/>
    </location>
</feature>
<dbReference type="SUPFAM" id="SSF51735">
    <property type="entry name" value="NAD(P)-binding Rossmann-fold domains"/>
    <property type="match status" value="1"/>
</dbReference>
<dbReference type="InterPro" id="IPR036291">
    <property type="entry name" value="NAD(P)-bd_dom_sf"/>
</dbReference>
<keyword evidence="3" id="KW-1185">Reference proteome</keyword>